<proteinExistence type="predicted"/>
<keyword evidence="3" id="KW-1185">Reference proteome</keyword>
<evidence type="ECO:0000259" key="1">
    <source>
        <dbReference type="Pfam" id="PF05699"/>
    </source>
</evidence>
<dbReference type="OrthoDB" id="6159421at2759"/>
<protein>
    <recommendedName>
        <fullName evidence="1">HAT C-terminal dimerisation domain-containing protein</fullName>
    </recommendedName>
</protein>
<comment type="caution">
    <text evidence="2">The sequence shown here is derived from an EMBL/GenBank/DDBJ whole genome shotgun (WGS) entry which is preliminary data.</text>
</comment>
<feature type="domain" description="HAT C-terminal dimerisation" evidence="1">
    <location>
        <begin position="302"/>
        <end position="359"/>
    </location>
</feature>
<dbReference type="AlphaFoldDB" id="A0A7J5Y8L6"/>
<gene>
    <name evidence="2" type="ORF">F7725_002798</name>
</gene>
<organism evidence="2 3">
    <name type="scientific">Dissostichus mawsoni</name>
    <name type="common">Antarctic cod</name>
    <dbReference type="NCBI Taxonomy" id="36200"/>
    <lineage>
        <taxon>Eukaryota</taxon>
        <taxon>Metazoa</taxon>
        <taxon>Chordata</taxon>
        <taxon>Craniata</taxon>
        <taxon>Vertebrata</taxon>
        <taxon>Euteleostomi</taxon>
        <taxon>Actinopterygii</taxon>
        <taxon>Neopterygii</taxon>
        <taxon>Teleostei</taxon>
        <taxon>Neoteleostei</taxon>
        <taxon>Acanthomorphata</taxon>
        <taxon>Eupercaria</taxon>
        <taxon>Perciformes</taxon>
        <taxon>Notothenioidei</taxon>
        <taxon>Nototheniidae</taxon>
        <taxon>Dissostichus</taxon>
    </lineage>
</organism>
<dbReference type="EMBL" id="JAAKFY010000014">
    <property type="protein sequence ID" value="KAF3845720.1"/>
    <property type="molecule type" value="Genomic_DNA"/>
</dbReference>
<name>A0A7J5Y8L6_DISMA</name>
<reference evidence="2 3" key="1">
    <citation type="submission" date="2020-03" db="EMBL/GenBank/DDBJ databases">
        <title>Dissostichus mawsoni Genome sequencing and assembly.</title>
        <authorList>
            <person name="Park H."/>
        </authorList>
    </citation>
    <scope>NUCLEOTIDE SEQUENCE [LARGE SCALE GENOMIC DNA]</scope>
    <source>
        <strain evidence="2">DM0001</strain>
        <tissue evidence="2">Muscle</tissue>
    </source>
</reference>
<dbReference type="InterPro" id="IPR008906">
    <property type="entry name" value="HATC_C_dom"/>
</dbReference>
<accession>A0A7J5Y8L6</accession>
<evidence type="ECO:0000313" key="2">
    <source>
        <dbReference type="EMBL" id="KAF3845720.1"/>
    </source>
</evidence>
<dbReference type="Proteomes" id="UP000518266">
    <property type="component" value="Unassembled WGS sequence"/>
</dbReference>
<evidence type="ECO:0000313" key="3">
    <source>
        <dbReference type="Proteomes" id="UP000518266"/>
    </source>
</evidence>
<dbReference type="Pfam" id="PF05699">
    <property type="entry name" value="Dimer_Tnp_hAT"/>
    <property type="match status" value="1"/>
</dbReference>
<dbReference type="GO" id="GO:0046983">
    <property type="term" value="F:protein dimerization activity"/>
    <property type="evidence" value="ECO:0007669"/>
    <property type="project" value="InterPro"/>
</dbReference>
<sequence length="402" mass="45395">MGITYSVQTHGDHLLCPDAWGSPTLSRRMGTPTLSRRMGITYSVQTHGDHLLCPDAWGSPTLSRRMGITYSVQTHGDHLLCPDAWDHLLCPDAWGSPTLSRRMGITYSVQTHGDHLLCPDAWGSPTLSRRMGITYSVQTHGPLSRRMGITYSVQTHGDHLLCPDAWGSPTLSRRMGITYSVMTELKGKLERRLKDTFFGFAVNNKLKQLTPDLAKKCEADFLVFYERAKKYVSERYDFSENSFHSKVSKLGLTTAVSYGEYSDAVQACSLKDIDMDGLYEEYGMVEAILSSSEMEGCHSEERYLKLFSKAEVPLVNLRKVSAYIFSIPCSNAHTERVFSMMTSAWRNERNRLDVDSVKAELQICVNFTFECTDMYQRLLTNKISWKQPGKGKSIENRHSTCG</sequence>